<protein>
    <recommendedName>
        <fullName evidence="16">Glutamate synthase [NADPH] small chain</fullName>
        <ecNumber evidence="4">1.4.1.13</ecNumber>
    </recommendedName>
    <alternativeName>
        <fullName evidence="17">Glutamate synthase subunit beta</fullName>
    </alternativeName>
</protein>
<evidence type="ECO:0000259" key="19">
    <source>
        <dbReference type="Pfam" id="PF14691"/>
    </source>
</evidence>
<feature type="domain" description="FAD/NAD(P)-binding" evidence="18">
    <location>
        <begin position="150"/>
        <end position="462"/>
    </location>
</feature>
<evidence type="ECO:0000256" key="10">
    <source>
        <dbReference type="ARBA" id="ARBA00023004"/>
    </source>
</evidence>
<evidence type="ECO:0000256" key="9">
    <source>
        <dbReference type="ARBA" id="ARBA00023002"/>
    </source>
</evidence>
<dbReference type="GO" id="GO:0051539">
    <property type="term" value="F:4 iron, 4 sulfur cluster binding"/>
    <property type="evidence" value="ECO:0007669"/>
    <property type="project" value="UniProtKB-KW"/>
</dbReference>
<gene>
    <name evidence="20" type="ORF">CLV83_3209</name>
</gene>
<dbReference type="PANTHER" id="PTHR42783">
    <property type="entry name" value="GLUTAMATE SYNTHASE [NADPH] SMALL CHAIN"/>
    <property type="match status" value="1"/>
</dbReference>
<accession>A0A4R1GD87</accession>
<proteinExistence type="predicted"/>
<evidence type="ECO:0000256" key="17">
    <source>
        <dbReference type="ARBA" id="ARBA00080114"/>
    </source>
</evidence>
<evidence type="ECO:0000313" key="20">
    <source>
        <dbReference type="EMBL" id="TCK04760.1"/>
    </source>
</evidence>
<evidence type="ECO:0000256" key="2">
    <source>
        <dbReference type="ARBA" id="ARBA00004802"/>
    </source>
</evidence>
<dbReference type="SUPFAM" id="SSF46548">
    <property type="entry name" value="alpha-helical ferredoxin"/>
    <property type="match status" value="1"/>
</dbReference>
<comment type="catalytic activity">
    <reaction evidence="14">
        <text>2 L-glutamate + NADP(+) = L-glutamine + 2-oxoglutarate + NADPH + H(+)</text>
        <dbReference type="Rhea" id="RHEA:15501"/>
        <dbReference type="ChEBI" id="CHEBI:15378"/>
        <dbReference type="ChEBI" id="CHEBI:16810"/>
        <dbReference type="ChEBI" id="CHEBI:29985"/>
        <dbReference type="ChEBI" id="CHEBI:57783"/>
        <dbReference type="ChEBI" id="CHEBI:58349"/>
        <dbReference type="ChEBI" id="CHEBI:58359"/>
        <dbReference type="EC" id="1.4.1.13"/>
    </reaction>
</comment>
<dbReference type="OrthoDB" id="9803192at2"/>
<comment type="pathway">
    <text evidence="13">Amino-acid biosynthesis; L-glutamate biosynthesis via GLT pathway; L-glutamate from 2-oxoglutarate and L-glutamine (NADP(+) route): step 1/1.</text>
</comment>
<reference evidence="20 21" key="1">
    <citation type="submission" date="2019-03" db="EMBL/GenBank/DDBJ databases">
        <title>Genomic Encyclopedia of Archaeal and Bacterial Type Strains, Phase II (KMG-II): from individual species to whole genera.</title>
        <authorList>
            <person name="Goeker M."/>
        </authorList>
    </citation>
    <scope>NUCLEOTIDE SEQUENCE [LARGE SCALE GENOMIC DNA]</scope>
    <source>
        <strain evidence="20 21">DSM 27697</strain>
    </source>
</reference>
<dbReference type="FunFam" id="3.50.50.60:FF:000077">
    <property type="entry name" value="Glutamate synthase small subunit"/>
    <property type="match status" value="1"/>
</dbReference>
<dbReference type="Gene3D" id="3.50.50.60">
    <property type="entry name" value="FAD/NAD(P)-binding domain"/>
    <property type="match status" value="2"/>
</dbReference>
<evidence type="ECO:0000256" key="11">
    <source>
        <dbReference type="ARBA" id="ARBA00023014"/>
    </source>
</evidence>
<dbReference type="AlphaFoldDB" id="A0A4R1GD87"/>
<dbReference type="PANTHER" id="PTHR42783:SF3">
    <property type="entry name" value="GLUTAMATE SYNTHASE [NADPH] SMALL CHAIN-RELATED"/>
    <property type="match status" value="1"/>
</dbReference>
<dbReference type="RefSeq" id="WP_132294593.1">
    <property type="nucleotide sequence ID" value="NZ_SMFU01000010.1"/>
</dbReference>
<evidence type="ECO:0000256" key="16">
    <source>
        <dbReference type="ARBA" id="ARBA00073489"/>
    </source>
</evidence>
<evidence type="ECO:0000256" key="13">
    <source>
        <dbReference type="ARBA" id="ARBA00037898"/>
    </source>
</evidence>
<dbReference type="GO" id="GO:0004355">
    <property type="term" value="F:glutamate synthase (NADPH) activity"/>
    <property type="evidence" value="ECO:0007669"/>
    <property type="project" value="UniProtKB-EC"/>
</dbReference>
<comment type="pathway">
    <text evidence="2">Energy metabolism; nitrogen metabolism.</text>
</comment>
<keyword evidence="21" id="KW-1185">Reference proteome</keyword>
<dbReference type="PRINTS" id="PR00419">
    <property type="entry name" value="ADXRDTASE"/>
</dbReference>
<dbReference type="Pfam" id="PF14691">
    <property type="entry name" value="Fer4_20"/>
    <property type="match status" value="1"/>
</dbReference>
<name>A0A4R1GD87_9GAMM</name>
<comment type="pathway">
    <text evidence="3">Nitrogen metabolism.</text>
</comment>
<dbReference type="InterPro" id="IPR028261">
    <property type="entry name" value="DPD_II"/>
</dbReference>
<evidence type="ECO:0000256" key="1">
    <source>
        <dbReference type="ARBA" id="ARBA00001966"/>
    </source>
</evidence>
<comment type="caution">
    <text evidence="20">The sequence shown here is derived from an EMBL/GenBank/DDBJ whole genome shotgun (WGS) entry which is preliminary data.</text>
</comment>
<evidence type="ECO:0000256" key="5">
    <source>
        <dbReference type="ARBA" id="ARBA00022485"/>
    </source>
</evidence>
<dbReference type="InterPro" id="IPR006006">
    <property type="entry name" value="GltD-like"/>
</dbReference>
<dbReference type="FunFam" id="3.50.50.60:FF:000068">
    <property type="entry name" value="Glutamate synthase small subunit"/>
    <property type="match status" value="1"/>
</dbReference>
<organism evidence="20 21">
    <name type="scientific">Marinobacterium mangrovicola</name>
    <dbReference type="NCBI Taxonomy" id="1476959"/>
    <lineage>
        <taxon>Bacteria</taxon>
        <taxon>Pseudomonadati</taxon>
        <taxon>Pseudomonadota</taxon>
        <taxon>Gammaproteobacteria</taxon>
        <taxon>Oceanospirillales</taxon>
        <taxon>Oceanospirillaceae</taxon>
        <taxon>Marinobacterium</taxon>
    </lineage>
</organism>
<dbReference type="InterPro" id="IPR023753">
    <property type="entry name" value="FAD/NAD-binding_dom"/>
</dbReference>
<feature type="domain" description="Dihydroprymidine dehydrogenase" evidence="19">
    <location>
        <begin position="27"/>
        <end position="137"/>
    </location>
</feature>
<keyword evidence="6" id="KW-0028">Amino-acid biosynthesis</keyword>
<evidence type="ECO:0000256" key="15">
    <source>
        <dbReference type="ARBA" id="ARBA00053198"/>
    </source>
</evidence>
<dbReference type="Proteomes" id="UP000294546">
    <property type="component" value="Unassembled WGS sequence"/>
</dbReference>
<dbReference type="Pfam" id="PF07992">
    <property type="entry name" value="Pyr_redox_2"/>
    <property type="match status" value="1"/>
</dbReference>
<keyword evidence="12" id="KW-0314">Glutamate biosynthesis</keyword>
<evidence type="ECO:0000313" key="21">
    <source>
        <dbReference type="Proteomes" id="UP000294546"/>
    </source>
</evidence>
<evidence type="ECO:0000259" key="18">
    <source>
        <dbReference type="Pfam" id="PF07992"/>
    </source>
</evidence>
<evidence type="ECO:0000256" key="8">
    <source>
        <dbReference type="ARBA" id="ARBA00022857"/>
    </source>
</evidence>
<evidence type="ECO:0000256" key="6">
    <source>
        <dbReference type="ARBA" id="ARBA00022605"/>
    </source>
</evidence>
<evidence type="ECO:0000256" key="7">
    <source>
        <dbReference type="ARBA" id="ARBA00022723"/>
    </source>
</evidence>
<dbReference type="Gene3D" id="1.10.1060.10">
    <property type="entry name" value="Alpha-helical ferredoxin"/>
    <property type="match status" value="1"/>
</dbReference>
<keyword evidence="7" id="KW-0479">Metal-binding</keyword>
<keyword evidence="11" id="KW-0411">Iron-sulfur</keyword>
<evidence type="ECO:0000256" key="12">
    <source>
        <dbReference type="ARBA" id="ARBA00023164"/>
    </source>
</evidence>
<dbReference type="EC" id="1.4.1.13" evidence="4"/>
<keyword evidence="5" id="KW-0004">4Fe-4S</keyword>
<dbReference type="GO" id="GO:0046872">
    <property type="term" value="F:metal ion binding"/>
    <property type="evidence" value="ECO:0007669"/>
    <property type="project" value="UniProtKB-KW"/>
</dbReference>
<dbReference type="InterPro" id="IPR009051">
    <property type="entry name" value="Helical_ferredxn"/>
</dbReference>
<dbReference type="InterPro" id="IPR036188">
    <property type="entry name" value="FAD/NAD-bd_sf"/>
</dbReference>
<dbReference type="FunFam" id="1.10.1060.10:FF:000004">
    <property type="entry name" value="Glutamate synthase, small subunit"/>
    <property type="match status" value="1"/>
</dbReference>
<dbReference type="NCBIfam" id="TIGR01318">
    <property type="entry name" value="gltD_gamma_fam"/>
    <property type="match status" value="1"/>
</dbReference>
<keyword evidence="8" id="KW-0521">NADP</keyword>
<evidence type="ECO:0000256" key="4">
    <source>
        <dbReference type="ARBA" id="ARBA00012079"/>
    </source>
</evidence>
<evidence type="ECO:0000256" key="14">
    <source>
        <dbReference type="ARBA" id="ARBA00048151"/>
    </source>
</evidence>
<comment type="function">
    <text evidence="15">Catalyzes the conversion of L-glutamine and 2-oxoglutarate into two molecules of L-glutamate.</text>
</comment>
<evidence type="ECO:0000256" key="3">
    <source>
        <dbReference type="ARBA" id="ARBA00004909"/>
    </source>
</evidence>
<keyword evidence="10" id="KW-0408">Iron</keyword>
<comment type="cofactor">
    <cofactor evidence="1">
        <name>[4Fe-4S] cluster</name>
        <dbReference type="ChEBI" id="CHEBI:49883"/>
    </cofactor>
</comment>
<dbReference type="EMBL" id="SMFU01000010">
    <property type="protein sequence ID" value="TCK04760.1"/>
    <property type="molecule type" value="Genomic_DNA"/>
</dbReference>
<keyword evidence="9" id="KW-0560">Oxidoreductase</keyword>
<sequence length="475" mass="52539">MPNRLSNDFQFLDVSREGPSKIQAEVRKREFAEIYEPFRNDDASEQAHRCLDCGNPYCSWKCPVHNHIPNWLKLVSEGNLLEAAELSHQTNSLPEVCGRVCPQDRLCEGACTLNDGFGAVTIGPVEKYISDTAFAMGWKPDMSKVVWTDKKVAVIGAGPAGLGCADILVRNGVKPVVFDRNPEIGGLLTFGIPEFKLEKDVMVKRREIFTEMGVEFRLNTEVGKDISIEDLEKEYDAIFLGMGTYTYMKGGFPGEDLDGVYDALPFLISNVNHCRGYEQAEEFISVAGKKVVVLGGGDTAMDCNRTSIRQNAESVTCAYRRDEENMPGSKREVENAREEGVQFLFNRQPVEVVGEDGKVTGLKLVTTRMGEPDENGRRRAEVVEGSEEVIDADVVLVAFGFRPSPAPWFEPLKIDLHQDGRVIASKEAPAGRFPFQTSNDKVFAGGDMVRGSDLVVTAIYEGREAAEGILDFLEV</sequence>
<dbReference type="SUPFAM" id="SSF51971">
    <property type="entry name" value="Nucleotide-binding domain"/>
    <property type="match status" value="1"/>
</dbReference>
<dbReference type="GO" id="GO:0006537">
    <property type="term" value="P:glutamate biosynthetic process"/>
    <property type="evidence" value="ECO:0007669"/>
    <property type="project" value="UniProtKB-KW"/>
</dbReference>